<dbReference type="RefSeq" id="XP_023629544.1">
    <property type="nucleotide sequence ID" value="XM_023773776.1"/>
</dbReference>
<evidence type="ECO:0000256" key="2">
    <source>
        <dbReference type="SAM" id="SignalP"/>
    </source>
</evidence>
<keyword evidence="4" id="KW-1185">Reference proteome</keyword>
<dbReference type="Proteomes" id="UP000225277">
    <property type="component" value="Unassembled WGS sequence"/>
</dbReference>
<feature type="compositionally biased region" description="Low complexity" evidence="1">
    <location>
        <begin position="734"/>
        <end position="796"/>
    </location>
</feature>
<evidence type="ECO:0008006" key="5">
    <source>
        <dbReference type="Google" id="ProtNLM"/>
    </source>
</evidence>
<proteinExistence type="predicted"/>
<organism evidence="3 4">
    <name type="scientific">Ramularia collo-cygni</name>
    <dbReference type="NCBI Taxonomy" id="112498"/>
    <lineage>
        <taxon>Eukaryota</taxon>
        <taxon>Fungi</taxon>
        <taxon>Dikarya</taxon>
        <taxon>Ascomycota</taxon>
        <taxon>Pezizomycotina</taxon>
        <taxon>Dothideomycetes</taxon>
        <taxon>Dothideomycetidae</taxon>
        <taxon>Mycosphaerellales</taxon>
        <taxon>Mycosphaerellaceae</taxon>
        <taxon>Ramularia</taxon>
    </lineage>
</organism>
<feature type="region of interest" description="Disordered" evidence="1">
    <location>
        <begin position="679"/>
        <end position="814"/>
    </location>
</feature>
<feature type="chain" id="PRO_5013898106" description="Apple domain-containing protein" evidence="2">
    <location>
        <begin position="20"/>
        <end position="1021"/>
    </location>
</feature>
<dbReference type="OrthoDB" id="3939858at2759"/>
<protein>
    <recommendedName>
        <fullName evidence="5">Apple domain-containing protein</fullName>
    </recommendedName>
</protein>
<dbReference type="AlphaFoldDB" id="A0A2D3V7F1"/>
<gene>
    <name evidence="3" type="ORF">RCC_08526</name>
</gene>
<evidence type="ECO:0000256" key="1">
    <source>
        <dbReference type="SAM" id="MobiDB-lite"/>
    </source>
</evidence>
<sequence>MRSLQALALGLALTQSSSARVTNGATLEDRQVSTPNSGSVANWLGRLFHREAQITCFEDEYYEFVSQPTFGEQFCQEFMSYPAFTTTVVTSPVTTTTEVYSTITVTKQEVQYTTVVTTAATVTITPTPVAKRDASLDVNELFQGFRRQKGALNDTVIDTPQMSASFSSACDCQTYAGPTVTATQTDSAKVATVRAFEKITTTVVSVQTNGVITATATVTASATPTPTAPAFSCPEDNNSTVSQLIGNERFDYLVLCDTDLGDLDFYGVLSYNSFSECAAACSVADARFDSPVCQGFSYYSTNAAYNCFLKGTANQTVPAPGVDSAILQRIAVGLTEDVPAGTNTESAPFMGETQTLDPSQLSSSMSVIIANSSTSIPVITPGPAPIMVSGRPVNPGETVYSTTIIDGSTYSSGTVFSTYYSANGSWYYTYYTAFTQAWASETTVYASTETGTSISNTTDTETTTQAGNNGEYYTITVTNTTSYFPGGYNVTEVTANVTSASNGTQIASSAVTSYYSVATSNSGGGSGGGGGGGAGGIASSGAGNITATSVVSTFTVFSNGGQAGGGNGGGGSGVVQTPAPSVFVTSGGTAFSSGFAASGIITEGSGTPLSVLSTIVTIGGTAFSSGFAASGGGGGAGSASSTVASGATTSPNPLTAISSTIVVGGTAFSSGFAASGVVSDADSASSTTPSTGVVTPPGTLPVPISSTRNSTGTSGASSTAASGSIPFTNSNGIRSGTLSTSSPTSSPSASPSSGSPAVSSSSSSLSSSSRSGSSSVPRSSVPLSTTRSASTSLAGTPSTQSAPRPTGPVPYNYVPFTNSNGLRTNIPSGSSVPPGFVTASELISSGFFSSGTGFVLTGTAPTSALVSTATRAGVTQLIPYPTIGAVSSGFAFSSGFGLSGTAPTYIPSGFASTGVMPSSSRPSGTRPLSSTITASSGFPFTNSELPRTGTLRTSTGTSPASASPPYPTTGGATSCVPSYLGTTTIFSTVTEYGCYSNCPAQASAPLTFGPPSVETNRPGGY</sequence>
<keyword evidence="2" id="KW-0732">Signal</keyword>
<dbReference type="STRING" id="112498.A0A2D3V7F1"/>
<feature type="compositionally biased region" description="Low complexity" evidence="1">
    <location>
        <begin position="679"/>
        <end position="724"/>
    </location>
</feature>
<feature type="region of interest" description="Disordered" evidence="1">
    <location>
        <begin position="913"/>
        <end position="969"/>
    </location>
</feature>
<dbReference type="GeneID" id="35603616"/>
<feature type="compositionally biased region" description="Polar residues" evidence="1">
    <location>
        <begin position="915"/>
        <end position="944"/>
    </location>
</feature>
<name>A0A2D3V7F1_9PEZI</name>
<evidence type="ECO:0000313" key="3">
    <source>
        <dbReference type="EMBL" id="CZT22820.1"/>
    </source>
</evidence>
<feature type="compositionally biased region" description="Low complexity" evidence="1">
    <location>
        <begin position="945"/>
        <end position="961"/>
    </location>
</feature>
<reference evidence="3 4" key="1">
    <citation type="submission" date="2016-03" db="EMBL/GenBank/DDBJ databases">
        <authorList>
            <person name="Ploux O."/>
        </authorList>
    </citation>
    <scope>NUCLEOTIDE SEQUENCE [LARGE SCALE GENOMIC DNA]</scope>
    <source>
        <strain evidence="3 4">URUG2</strain>
    </source>
</reference>
<dbReference type="EMBL" id="FJUY01000014">
    <property type="protein sequence ID" value="CZT22820.1"/>
    <property type="molecule type" value="Genomic_DNA"/>
</dbReference>
<evidence type="ECO:0000313" key="4">
    <source>
        <dbReference type="Proteomes" id="UP000225277"/>
    </source>
</evidence>
<accession>A0A2D3V7F1</accession>
<feature type="signal peptide" evidence="2">
    <location>
        <begin position="1"/>
        <end position="19"/>
    </location>
</feature>